<gene>
    <name evidence="3" type="ORF">EV378_0766</name>
</gene>
<dbReference type="EMBL" id="SMFZ01000001">
    <property type="protein sequence ID" value="TCK24970.1"/>
    <property type="molecule type" value="Genomic_DNA"/>
</dbReference>
<keyword evidence="2" id="KW-0812">Transmembrane</keyword>
<feature type="region of interest" description="Disordered" evidence="1">
    <location>
        <begin position="1"/>
        <end position="30"/>
    </location>
</feature>
<dbReference type="Proteomes" id="UP000295560">
    <property type="component" value="Unassembled WGS sequence"/>
</dbReference>
<evidence type="ECO:0000256" key="2">
    <source>
        <dbReference type="SAM" id="Phobius"/>
    </source>
</evidence>
<feature type="transmembrane region" description="Helical" evidence="2">
    <location>
        <begin position="162"/>
        <end position="182"/>
    </location>
</feature>
<feature type="transmembrane region" description="Helical" evidence="2">
    <location>
        <begin position="220"/>
        <end position="238"/>
    </location>
</feature>
<feature type="transmembrane region" description="Helical" evidence="2">
    <location>
        <begin position="42"/>
        <end position="62"/>
    </location>
</feature>
<keyword evidence="4" id="KW-1185">Reference proteome</keyword>
<evidence type="ECO:0000313" key="4">
    <source>
        <dbReference type="Proteomes" id="UP000295560"/>
    </source>
</evidence>
<accession>A0A4R1HW47</accession>
<evidence type="ECO:0000256" key="1">
    <source>
        <dbReference type="SAM" id="MobiDB-lite"/>
    </source>
</evidence>
<feature type="transmembrane region" description="Helical" evidence="2">
    <location>
        <begin position="124"/>
        <end position="142"/>
    </location>
</feature>
<dbReference type="OrthoDB" id="8159487at2"/>
<sequence length="254" mass="25779">MSGTDQSSHGTDGSTARPTGPSGSPLVGRGDADRTAAITRSLLGYGVVAGPFYVVVGLVQALTRDGFDLTRHDLSLLANGSWGWVQIVNFVVTGLMVIAAAVGIRRSLRTLGGGPGSVWGPRLLGVYGVGLIGSGVFVADPMNGFPPGTPDGPATTVGVGGIGHVLFGAIGFIGLIAATIVLSRHHAALGKAGTAWFSRVTGVVFLLAFVGIASGSSAPAIVLGFWVAVILAWVWLAVTSLDLYHRTPLLTPAG</sequence>
<keyword evidence="2" id="KW-0472">Membrane</keyword>
<dbReference type="InterPro" id="IPR009339">
    <property type="entry name" value="DUF998"/>
</dbReference>
<feature type="transmembrane region" description="Helical" evidence="2">
    <location>
        <begin position="82"/>
        <end position="104"/>
    </location>
</feature>
<reference evidence="3 4" key="1">
    <citation type="submission" date="2019-03" db="EMBL/GenBank/DDBJ databases">
        <title>Sequencing the genomes of 1000 actinobacteria strains.</title>
        <authorList>
            <person name="Klenk H.-P."/>
        </authorList>
    </citation>
    <scope>NUCLEOTIDE SEQUENCE [LARGE SCALE GENOMIC DNA]</scope>
    <source>
        <strain evidence="3 4">DSM 44969</strain>
    </source>
</reference>
<dbReference type="AlphaFoldDB" id="A0A4R1HW47"/>
<comment type="caution">
    <text evidence="3">The sequence shown here is derived from an EMBL/GenBank/DDBJ whole genome shotgun (WGS) entry which is preliminary data.</text>
</comment>
<name>A0A4R1HW47_PSEEN</name>
<organism evidence="3 4">
    <name type="scientific">Pseudonocardia endophytica</name>
    <dbReference type="NCBI Taxonomy" id="401976"/>
    <lineage>
        <taxon>Bacteria</taxon>
        <taxon>Bacillati</taxon>
        <taxon>Actinomycetota</taxon>
        <taxon>Actinomycetes</taxon>
        <taxon>Pseudonocardiales</taxon>
        <taxon>Pseudonocardiaceae</taxon>
        <taxon>Pseudonocardia</taxon>
    </lineage>
</organism>
<proteinExistence type="predicted"/>
<feature type="transmembrane region" description="Helical" evidence="2">
    <location>
        <begin position="194"/>
        <end position="214"/>
    </location>
</feature>
<evidence type="ECO:0000313" key="3">
    <source>
        <dbReference type="EMBL" id="TCK24970.1"/>
    </source>
</evidence>
<dbReference type="RefSeq" id="WP_132421343.1">
    <property type="nucleotide sequence ID" value="NZ_SMFZ01000001.1"/>
</dbReference>
<feature type="compositionally biased region" description="Polar residues" evidence="1">
    <location>
        <begin position="1"/>
        <end position="17"/>
    </location>
</feature>
<protein>
    <submittedName>
        <fullName evidence="3">Putative membrane protein</fullName>
    </submittedName>
</protein>
<dbReference type="Pfam" id="PF06197">
    <property type="entry name" value="DUF998"/>
    <property type="match status" value="1"/>
</dbReference>
<keyword evidence="2" id="KW-1133">Transmembrane helix</keyword>